<dbReference type="InterPro" id="IPR001680">
    <property type="entry name" value="WD40_rpt"/>
</dbReference>
<evidence type="ECO:0000313" key="12">
    <source>
        <dbReference type="Proteomes" id="UP000054564"/>
    </source>
</evidence>
<keyword evidence="3" id="KW-0963">Cytoplasm</keyword>
<dbReference type="SMART" id="SM00320">
    <property type="entry name" value="WD40"/>
    <property type="match status" value="6"/>
</dbReference>
<evidence type="ECO:0000256" key="9">
    <source>
        <dbReference type="ARBA" id="ARBA00041789"/>
    </source>
</evidence>
<dbReference type="EMBL" id="AJIL01000145">
    <property type="protein sequence ID" value="KNE93119.1"/>
    <property type="molecule type" value="Genomic_DNA"/>
</dbReference>
<dbReference type="SUPFAM" id="SSF50978">
    <property type="entry name" value="WD40 repeat-like"/>
    <property type="match status" value="1"/>
</dbReference>
<name>A0A0L0V2B9_9BASI</name>
<organism evidence="11 12">
    <name type="scientific">Puccinia striiformis f. sp. tritici PST-78</name>
    <dbReference type="NCBI Taxonomy" id="1165861"/>
    <lineage>
        <taxon>Eukaryota</taxon>
        <taxon>Fungi</taxon>
        <taxon>Dikarya</taxon>
        <taxon>Basidiomycota</taxon>
        <taxon>Pucciniomycotina</taxon>
        <taxon>Pucciniomycetes</taxon>
        <taxon>Pucciniales</taxon>
        <taxon>Pucciniaceae</taxon>
        <taxon>Puccinia</taxon>
    </lineage>
</organism>
<keyword evidence="4 10" id="KW-0853">WD repeat</keyword>
<gene>
    <name evidence="11" type="ORF">PSTG_13508</name>
</gene>
<evidence type="ECO:0000256" key="7">
    <source>
        <dbReference type="ARBA" id="ARBA00023212"/>
    </source>
</evidence>
<evidence type="ECO:0000256" key="8">
    <source>
        <dbReference type="ARBA" id="ARBA00041244"/>
    </source>
</evidence>
<dbReference type="PROSITE" id="PS50294">
    <property type="entry name" value="WD_REPEATS_REGION"/>
    <property type="match status" value="1"/>
</dbReference>
<protein>
    <recommendedName>
        <fullName evidence="8">Arp2/3 complex 41 kDa subunit</fullName>
    </recommendedName>
    <alternativeName>
        <fullName evidence="9">p41-ARC</fullName>
    </alternativeName>
</protein>
<evidence type="ECO:0000256" key="5">
    <source>
        <dbReference type="ARBA" id="ARBA00022737"/>
    </source>
</evidence>
<dbReference type="PANTHER" id="PTHR10709:SF2">
    <property type="entry name" value="ACTIN-RELATED PROTEIN 2_3 COMPLEX SUBUNIT"/>
    <property type="match status" value="1"/>
</dbReference>
<comment type="caution">
    <text evidence="11">The sequence shown here is derived from an EMBL/GenBank/DDBJ whole genome shotgun (WGS) entry which is preliminary data.</text>
</comment>
<evidence type="ECO:0000256" key="2">
    <source>
        <dbReference type="ARBA" id="ARBA00006260"/>
    </source>
</evidence>
<dbReference type="InterPro" id="IPR036322">
    <property type="entry name" value="WD40_repeat_dom_sf"/>
</dbReference>
<evidence type="ECO:0000256" key="6">
    <source>
        <dbReference type="ARBA" id="ARBA00023203"/>
    </source>
</evidence>
<dbReference type="AlphaFoldDB" id="A0A0L0V2B9"/>
<keyword evidence="6" id="KW-0009">Actin-binding</keyword>
<dbReference type="STRING" id="1165861.A0A0L0V2B9"/>
<dbReference type="GO" id="GO:0051015">
    <property type="term" value="F:actin filament binding"/>
    <property type="evidence" value="ECO:0007669"/>
    <property type="project" value="TreeGrafter"/>
</dbReference>
<proteinExistence type="inferred from homology"/>
<keyword evidence="12" id="KW-1185">Reference proteome</keyword>
<evidence type="ECO:0000313" key="11">
    <source>
        <dbReference type="EMBL" id="KNE93119.1"/>
    </source>
</evidence>
<dbReference type="OrthoDB" id="406844at2759"/>
<dbReference type="GO" id="GO:0034314">
    <property type="term" value="P:Arp2/3 complex-mediated actin nucleation"/>
    <property type="evidence" value="ECO:0007669"/>
    <property type="project" value="InterPro"/>
</dbReference>
<evidence type="ECO:0000256" key="1">
    <source>
        <dbReference type="ARBA" id="ARBA00004245"/>
    </source>
</evidence>
<dbReference type="InterPro" id="IPR017383">
    <property type="entry name" value="ARPC1"/>
</dbReference>
<dbReference type="PANTHER" id="PTHR10709">
    <property type="entry name" value="ACTIN-RELATED PROTEIN 2/3 COMPLEX SUBUNIT 1"/>
    <property type="match status" value="1"/>
</dbReference>
<comment type="similarity">
    <text evidence="2">Belongs to the WD repeat ARPC1 family.</text>
</comment>
<sequence length="432" mass="46553">MDIKPELSLPSKTQSSAVEINQLSINPITAHAFNGDRTQLAVCENSNQVKIYEKSEAKLGPGNTTSSWTSIHTLSDHDKVVTSIDWAPRRNQIVTASQDRNAYVWQYGTDPLDPSKPATWQPTLVLLRLNRSATFVRWSPDEAKFAVGSGARAIAVCQYDDESNWWVAKHLKKPLRSTVLSIAWHPNSVLLAAGSADATCRVLSAYIKGVDSKPTATVWGERIPFNTICGDFSAPSGGWVHDVCFSPSGDSLAFVSHDSAVTIVYPSGPDTAPHGIHVIKLPSLPFISLSFTSEDSFVAAGHDCQPMVFQGNLQQGWRLIKTLDEGKSSNPNQSQRQPAGGIGRLNNEAFNLFRSADSRGVVSQVEGSVTSGNRAGVDTVHSNTITSIRNFFGQDGQVSHLSTSGVDGKLVIWDSNAGSDAGISHAISSLRV</sequence>
<evidence type="ECO:0000256" key="3">
    <source>
        <dbReference type="ARBA" id="ARBA00022490"/>
    </source>
</evidence>
<dbReference type="InterPro" id="IPR015943">
    <property type="entry name" value="WD40/YVTN_repeat-like_dom_sf"/>
</dbReference>
<dbReference type="Pfam" id="PF00400">
    <property type="entry name" value="WD40"/>
    <property type="match status" value="3"/>
</dbReference>
<keyword evidence="5" id="KW-0677">Repeat</keyword>
<dbReference type="GO" id="GO:0005885">
    <property type="term" value="C:Arp2/3 protein complex"/>
    <property type="evidence" value="ECO:0007669"/>
    <property type="project" value="InterPro"/>
</dbReference>
<reference evidence="12" key="1">
    <citation type="submission" date="2014-03" db="EMBL/GenBank/DDBJ databases">
        <title>The Genome Sequence of Puccinia striiformis f. sp. tritici PST-78.</title>
        <authorList>
            <consortium name="The Broad Institute Genome Sequencing Platform"/>
            <person name="Cuomo C."/>
            <person name="Hulbert S."/>
            <person name="Chen X."/>
            <person name="Walker B."/>
            <person name="Young S.K."/>
            <person name="Zeng Q."/>
            <person name="Gargeya S."/>
            <person name="Fitzgerald M."/>
            <person name="Haas B."/>
            <person name="Abouelleil A."/>
            <person name="Alvarado L."/>
            <person name="Arachchi H.M."/>
            <person name="Berlin A.M."/>
            <person name="Chapman S.B."/>
            <person name="Goldberg J."/>
            <person name="Griggs A."/>
            <person name="Gujja S."/>
            <person name="Hansen M."/>
            <person name="Howarth C."/>
            <person name="Imamovic A."/>
            <person name="Larimer J."/>
            <person name="McCowan C."/>
            <person name="Montmayeur A."/>
            <person name="Murphy C."/>
            <person name="Neiman D."/>
            <person name="Pearson M."/>
            <person name="Priest M."/>
            <person name="Roberts A."/>
            <person name="Saif S."/>
            <person name="Shea T."/>
            <person name="Sisk P."/>
            <person name="Sykes S."/>
            <person name="Wortman J."/>
            <person name="Nusbaum C."/>
            <person name="Birren B."/>
        </authorList>
    </citation>
    <scope>NUCLEOTIDE SEQUENCE [LARGE SCALE GENOMIC DNA]</scope>
    <source>
        <strain evidence="12">race PST-78</strain>
    </source>
</reference>
<evidence type="ECO:0000256" key="4">
    <source>
        <dbReference type="ARBA" id="ARBA00022574"/>
    </source>
</evidence>
<keyword evidence="7" id="KW-0206">Cytoskeleton</keyword>
<comment type="subcellular location">
    <subcellularLocation>
        <location evidence="1">Cytoplasm</location>
        <location evidence="1">Cytoskeleton</location>
    </subcellularLocation>
</comment>
<feature type="repeat" description="WD" evidence="10">
    <location>
        <begin position="74"/>
        <end position="106"/>
    </location>
</feature>
<dbReference type="Proteomes" id="UP000054564">
    <property type="component" value="Unassembled WGS sequence"/>
</dbReference>
<dbReference type="PROSITE" id="PS50082">
    <property type="entry name" value="WD_REPEATS_2"/>
    <property type="match status" value="1"/>
</dbReference>
<evidence type="ECO:0000256" key="10">
    <source>
        <dbReference type="PROSITE-ProRule" id="PRU00221"/>
    </source>
</evidence>
<accession>A0A0L0V2B9</accession>
<dbReference type="Gene3D" id="2.130.10.10">
    <property type="entry name" value="YVTN repeat-like/Quinoprotein amine dehydrogenase"/>
    <property type="match status" value="1"/>
</dbReference>